<dbReference type="Pfam" id="PF08621">
    <property type="entry name" value="RPAP1_N"/>
    <property type="match status" value="1"/>
</dbReference>
<dbReference type="InterPro" id="IPR039913">
    <property type="entry name" value="RPAP1/Rba50"/>
</dbReference>
<dbReference type="Pfam" id="PF25766">
    <property type="entry name" value="TPR_RPAP1"/>
    <property type="match status" value="1"/>
</dbReference>
<dbReference type="EMBL" id="KQ434889">
    <property type="protein sequence ID" value="KZC10341.1"/>
    <property type="molecule type" value="Genomic_DNA"/>
</dbReference>
<sequence>MNGSPILKRPKPTDSEEELFRMQEEFLKNKQQPSAKVINLRSSSKPISDAASTEPLKKESSTRKVRSRFSELKKLKSHDRVSTSQTGGDVINPVVKERIQSNLSVGPQEAVQNVPIAPSNIILGNIIEKKFDSCKGNFNGSKSLCGSDRGFPQVFVSTCMKSDGNQSLFSQQVSPQDQSAIKVEDSYGSKSLSANESSFIVEGSWATEIHKENVERLSQMTQEDILTEKSKLETILKPELIQFLKNKRNKQQKRKKNQEEIEESNDPHRKQNVTYMDEEKLITKDISIKDNEGSSKNNAATPMQIDEPESIPKPLKELMERAKEKGWVHMDSLELEKLKWMEDVPAQEQQEPTPDEPYNARFNFNGLLLPYKDESVPVDQGLHHHGEEPERPGYSLQELLQLSRSATQQQRCIALTTLANIMEKSRNGWYDKALQPAPLTALSQKNLVLLLRFSLDDTSIAVVTATLQTLRALLFSEADEVCLDRLYGFENYNEPVLKTPKTDVPDTSSLKDHELAQFDTIAALLRTDILLRIRYILSEMRPSPVGVTCALEILARLVRHSPITALNVANTPTLLEIIIKFFVPLSADPLATVDTINNVYGVPVTAAVRFCRVLLCYGEKPIAQKLNRLKIVERIISYLNYTTGQGSINLGIESLRLWKLLLLQGEAMDSLTGAQLILVTQLQLLLSNHDIRNASELSCEYAAALIAVASCLTPLKANISVLLAKWNMQLQSLTNVTWGNTKLIAETLLAVSDTSAVKMLCISRSQVFSKLGSTSNLLSDYSPATEREPSCLPHLGVLTQYGQLQPTVSQSSCVSFLATVLKVFVNHSFVEEIQAVLNLPQVRKYLKKLETSDWCLERSWYTRSELSFLTAIVNAASITRNRLDNEIMHIIWKIAVKLVSALPADLPSDVKNMLRSALSEDKLRLGVIANELDKLNLNSNVEDIKLNLTRNVAATYEQYVPLNGEWSQAAMPKDWLYLPTVHIYTKCRNISKYNDENKFTILTVLSLELILPDLVEKLSQSLRFSRLVLVYLCDTVYLNNDVSALLTRAISNLLKSHYKKLDFTVELPGLNSFTDLFTAMCEHFCSTSYGDYGYSMTLLVPIAQRHDVHYRKLLWSEHAGALRYIKLPIEQLIIPLKEYLHPLEEDTSLIESYITALVRGIVNRNWCPIPYAIAMHHSAMYLKQTNKLAVRMRTQLTKIPNKALAALLLNYESPAL</sequence>
<name>A0A154PES7_DUFNO</name>
<evidence type="ECO:0000259" key="8">
    <source>
        <dbReference type="Pfam" id="PF25766"/>
    </source>
</evidence>
<evidence type="ECO:0000259" key="7">
    <source>
        <dbReference type="Pfam" id="PF08621"/>
    </source>
</evidence>
<comment type="similarity">
    <text evidence="2">Belongs to the RPAP1 family.</text>
</comment>
<gene>
    <name evidence="9" type="ORF">WN55_01457</name>
</gene>
<dbReference type="InterPro" id="IPR057989">
    <property type="entry name" value="TPR_RPAP1/MINIYO-like"/>
</dbReference>
<dbReference type="GO" id="GO:0006366">
    <property type="term" value="P:transcription by RNA polymerase II"/>
    <property type="evidence" value="ECO:0007669"/>
    <property type="project" value="InterPro"/>
</dbReference>
<proteinExistence type="inferred from homology"/>
<dbReference type="InterPro" id="IPR016024">
    <property type="entry name" value="ARM-type_fold"/>
</dbReference>
<organism evidence="9 10">
    <name type="scientific">Dufourea novaeangliae</name>
    <name type="common">Sweat bee</name>
    <dbReference type="NCBI Taxonomy" id="178035"/>
    <lineage>
        <taxon>Eukaryota</taxon>
        <taxon>Metazoa</taxon>
        <taxon>Ecdysozoa</taxon>
        <taxon>Arthropoda</taxon>
        <taxon>Hexapoda</taxon>
        <taxon>Insecta</taxon>
        <taxon>Pterygota</taxon>
        <taxon>Neoptera</taxon>
        <taxon>Endopterygota</taxon>
        <taxon>Hymenoptera</taxon>
        <taxon>Apocrita</taxon>
        <taxon>Aculeata</taxon>
        <taxon>Apoidea</taxon>
        <taxon>Anthophila</taxon>
        <taxon>Halictidae</taxon>
        <taxon>Rophitinae</taxon>
        <taxon>Dufourea</taxon>
    </lineage>
</organism>
<feature type="domain" description="RPAP1 N-terminal" evidence="7">
    <location>
        <begin position="208"/>
        <end position="251"/>
    </location>
</feature>
<feature type="compositionally biased region" description="Basic residues" evidence="5">
    <location>
        <begin position="246"/>
        <end position="256"/>
    </location>
</feature>
<dbReference type="SUPFAM" id="SSF48371">
    <property type="entry name" value="ARM repeat"/>
    <property type="match status" value="1"/>
</dbReference>
<evidence type="ECO:0000256" key="2">
    <source>
        <dbReference type="ARBA" id="ARBA00009953"/>
    </source>
</evidence>
<feature type="compositionally biased region" description="Basic and acidic residues" evidence="5">
    <location>
        <begin position="55"/>
        <end position="68"/>
    </location>
</feature>
<feature type="region of interest" description="Disordered" evidence="5">
    <location>
        <begin position="246"/>
        <end position="272"/>
    </location>
</feature>
<evidence type="ECO:0000256" key="3">
    <source>
        <dbReference type="ARBA" id="ARBA00023163"/>
    </source>
</evidence>
<comment type="subcellular location">
    <subcellularLocation>
        <location evidence="1">Nucleus</location>
    </subcellularLocation>
</comment>
<evidence type="ECO:0000256" key="4">
    <source>
        <dbReference type="ARBA" id="ARBA00023242"/>
    </source>
</evidence>
<feature type="domain" description="RPAP1/MINIYO-like TPR repeats" evidence="8">
    <location>
        <begin position="977"/>
        <end position="1187"/>
    </location>
</feature>
<keyword evidence="4" id="KW-0539">Nucleus</keyword>
<dbReference type="STRING" id="178035.A0A154PES7"/>
<feature type="compositionally biased region" description="Polar residues" evidence="5">
    <location>
        <begin position="29"/>
        <end position="46"/>
    </location>
</feature>
<feature type="region of interest" description="Disordered" evidence="5">
    <location>
        <begin position="26"/>
        <end position="68"/>
    </location>
</feature>
<feature type="domain" description="RPAP1 C-terminal" evidence="6">
    <location>
        <begin position="359"/>
        <end position="425"/>
    </location>
</feature>
<evidence type="ECO:0000259" key="6">
    <source>
        <dbReference type="Pfam" id="PF08620"/>
    </source>
</evidence>
<dbReference type="PANTHER" id="PTHR21483:SF18">
    <property type="entry name" value="RNA POLYMERASE II-ASSOCIATED PROTEIN 1"/>
    <property type="match status" value="1"/>
</dbReference>
<dbReference type="AlphaFoldDB" id="A0A154PES7"/>
<dbReference type="PANTHER" id="PTHR21483">
    <property type="entry name" value="RNA POLYMERASE II-ASSOCIATED PROTEIN 1"/>
    <property type="match status" value="1"/>
</dbReference>
<dbReference type="InterPro" id="IPR013930">
    <property type="entry name" value="RPAP1_N"/>
</dbReference>
<keyword evidence="3" id="KW-0804">Transcription</keyword>
<keyword evidence="10" id="KW-1185">Reference proteome</keyword>
<dbReference type="OrthoDB" id="348201at2759"/>
<accession>A0A154PES7</accession>
<evidence type="ECO:0000313" key="9">
    <source>
        <dbReference type="EMBL" id="KZC10341.1"/>
    </source>
</evidence>
<protein>
    <submittedName>
        <fullName evidence="9">RNA polymerase II-associated protein 1</fullName>
    </submittedName>
</protein>
<dbReference type="InterPro" id="IPR013929">
    <property type="entry name" value="RPAP1_C"/>
</dbReference>
<evidence type="ECO:0000256" key="1">
    <source>
        <dbReference type="ARBA" id="ARBA00004123"/>
    </source>
</evidence>
<reference evidence="9 10" key="1">
    <citation type="submission" date="2015-07" db="EMBL/GenBank/DDBJ databases">
        <title>The genome of Dufourea novaeangliae.</title>
        <authorList>
            <person name="Pan H."/>
            <person name="Kapheim K."/>
        </authorList>
    </citation>
    <scope>NUCLEOTIDE SEQUENCE [LARGE SCALE GENOMIC DNA]</scope>
    <source>
        <strain evidence="9">0120121106</strain>
        <tissue evidence="9">Whole body</tissue>
    </source>
</reference>
<evidence type="ECO:0000313" key="10">
    <source>
        <dbReference type="Proteomes" id="UP000076502"/>
    </source>
</evidence>
<dbReference type="Proteomes" id="UP000076502">
    <property type="component" value="Unassembled WGS sequence"/>
</dbReference>
<dbReference type="Pfam" id="PF08620">
    <property type="entry name" value="RPAP1_C"/>
    <property type="match status" value="1"/>
</dbReference>
<evidence type="ECO:0000256" key="5">
    <source>
        <dbReference type="SAM" id="MobiDB-lite"/>
    </source>
</evidence>